<gene>
    <name evidence="2" type="ORF">CSSPJE1EN2_LOCUS11558</name>
</gene>
<evidence type="ECO:0000313" key="2">
    <source>
        <dbReference type="EMBL" id="CAK9868599.1"/>
    </source>
</evidence>
<evidence type="ECO:0000313" key="3">
    <source>
        <dbReference type="Proteomes" id="UP001497522"/>
    </source>
</evidence>
<protein>
    <submittedName>
        <fullName evidence="2">Uncharacterized protein</fullName>
    </submittedName>
</protein>
<accession>A0ABP1B127</accession>
<reference evidence="2" key="1">
    <citation type="submission" date="2024-03" db="EMBL/GenBank/DDBJ databases">
        <authorList>
            <consortium name="ELIXIR-Norway"/>
            <consortium name="Elixir Norway"/>
        </authorList>
    </citation>
    <scope>NUCLEOTIDE SEQUENCE</scope>
</reference>
<feature type="region of interest" description="Disordered" evidence="1">
    <location>
        <begin position="95"/>
        <end position="126"/>
    </location>
</feature>
<proteinExistence type="predicted"/>
<dbReference type="EMBL" id="OZ023719">
    <property type="protein sequence ID" value="CAK9868599.1"/>
    <property type="molecule type" value="Genomic_DNA"/>
</dbReference>
<dbReference type="Proteomes" id="UP001497522">
    <property type="component" value="Chromosome 18"/>
</dbReference>
<keyword evidence="3" id="KW-1185">Reference proteome</keyword>
<name>A0ABP1B127_9BRYO</name>
<organism evidence="2 3">
    <name type="scientific">Sphagnum jensenii</name>
    <dbReference type="NCBI Taxonomy" id="128206"/>
    <lineage>
        <taxon>Eukaryota</taxon>
        <taxon>Viridiplantae</taxon>
        <taxon>Streptophyta</taxon>
        <taxon>Embryophyta</taxon>
        <taxon>Bryophyta</taxon>
        <taxon>Sphagnophytina</taxon>
        <taxon>Sphagnopsida</taxon>
        <taxon>Sphagnales</taxon>
        <taxon>Sphagnaceae</taxon>
        <taxon>Sphagnum</taxon>
    </lineage>
</organism>
<sequence length="126" mass="14001">MECIIFTYIDTGSSALSVQNKRHLQWKVLDHIPSMNNEVEFAAPAHNLLRKSDGETSTCHAHKNRSASMIDSPQAARKKRFTKLELTQLMAPQKDSLVPTYTGHEEEGEAQELSSSDHVIAPGLIS</sequence>
<feature type="region of interest" description="Disordered" evidence="1">
    <location>
        <begin position="55"/>
        <end position="76"/>
    </location>
</feature>
<evidence type="ECO:0000256" key="1">
    <source>
        <dbReference type="SAM" id="MobiDB-lite"/>
    </source>
</evidence>